<dbReference type="Proteomes" id="UP001168972">
    <property type="component" value="Unassembled WGS sequence"/>
</dbReference>
<keyword evidence="3" id="KW-1185">Reference proteome</keyword>
<dbReference type="InterPro" id="IPR044926">
    <property type="entry name" value="RGS_subdomain_2"/>
</dbReference>
<proteinExistence type="predicted"/>
<evidence type="ECO:0000259" key="1">
    <source>
        <dbReference type="PROSITE" id="PS50132"/>
    </source>
</evidence>
<gene>
    <name evidence="2" type="ORF">PV327_011357</name>
</gene>
<sequence length="63" mass="7767">MSEEPIPQLRFYEEIKAYEKLECPEERRKLAREIYDNFIMKELLAHSHVNMRSLILYSHHFQD</sequence>
<feature type="domain" description="RGS" evidence="1">
    <location>
        <begin position="1"/>
        <end position="42"/>
    </location>
</feature>
<dbReference type="AlphaFoldDB" id="A0AA39C3B6"/>
<name>A0AA39C3B6_MICHY</name>
<organism evidence="2 3">
    <name type="scientific">Microctonus hyperodae</name>
    <name type="common">Parasitoid wasp</name>
    <dbReference type="NCBI Taxonomy" id="165561"/>
    <lineage>
        <taxon>Eukaryota</taxon>
        <taxon>Metazoa</taxon>
        <taxon>Ecdysozoa</taxon>
        <taxon>Arthropoda</taxon>
        <taxon>Hexapoda</taxon>
        <taxon>Insecta</taxon>
        <taxon>Pterygota</taxon>
        <taxon>Neoptera</taxon>
        <taxon>Endopterygota</taxon>
        <taxon>Hymenoptera</taxon>
        <taxon>Apocrita</taxon>
        <taxon>Ichneumonoidea</taxon>
        <taxon>Braconidae</taxon>
        <taxon>Euphorinae</taxon>
        <taxon>Microctonus</taxon>
    </lineage>
</organism>
<dbReference type="PROSITE" id="PS50132">
    <property type="entry name" value="RGS"/>
    <property type="match status" value="1"/>
</dbReference>
<evidence type="ECO:0000313" key="2">
    <source>
        <dbReference type="EMBL" id="KAK0157150.1"/>
    </source>
</evidence>
<evidence type="ECO:0000313" key="3">
    <source>
        <dbReference type="Proteomes" id="UP001168972"/>
    </source>
</evidence>
<reference evidence="2" key="2">
    <citation type="submission" date="2023-03" db="EMBL/GenBank/DDBJ databases">
        <authorList>
            <person name="Inwood S.N."/>
            <person name="Skelly J.G."/>
            <person name="Guhlin J."/>
            <person name="Harrop T.W.R."/>
            <person name="Goldson S.G."/>
            <person name="Dearden P.K."/>
        </authorList>
    </citation>
    <scope>NUCLEOTIDE SEQUENCE</scope>
    <source>
        <strain evidence="2">Lincoln</strain>
        <tissue evidence="2">Whole body</tissue>
    </source>
</reference>
<reference evidence="2" key="1">
    <citation type="journal article" date="2023" name="bioRxiv">
        <title>Scaffold-level genome assemblies of two parasitoid biocontrol wasps reveal the parthenogenesis mechanism and an associated novel virus.</title>
        <authorList>
            <person name="Inwood S."/>
            <person name="Skelly J."/>
            <person name="Guhlin J."/>
            <person name="Harrop T."/>
            <person name="Goldson S."/>
            <person name="Dearden P."/>
        </authorList>
    </citation>
    <scope>NUCLEOTIDE SEQUENCE</scope>
    <source>
        <strain evidence="2">Lincoln</strain>
        <tissue evidence="2">Whole body</tissue>
    </source>
</reference>
<comment type="caution">
    <text evidence="2">The sequence shown here is derived from an EMBL/GenBank/DDBJ whole genome shotgun (WGS) entry which is preliminary data.</text>
</comment>
<accession>A0AA39C3B6</accession>
<protein>
    <recommendedName>
        <fullName evidence="1">RGS domain-containing protein</fullName>
    </recommendedName>
</protein>
<dbReference type="EMBL" id="JAQQBR010002258">
    <property type="protein sequence ID" value="KAK0157150.1"/>
    <property type="molecule type" value="Genomic_DNA"/>
</dbReference>
<dbReference type="InterPro" id="IPR036305">
    <property type="entry name" value="RGS_sf"/>
</dbReference>
<dbReference type="Gene3D" id="1.10.167.10">
    <property type="entry name" value="Regulator of G-protein Signalling 4, domain 2"/>
    <property type="match status" value="1"/>
</dbReference>
<dbReference type="InterPro" id="IPR016137">
    <property type="entry name" value="RGS"/>
</dbReference>
<dbReference type="Pfam" id="PF00615">
    <property type="entry name" value="RGS"/>
    <property type="match status" value="1"/>
</dbReference>
<dbReference type="SUPFAM" id="SSF48097">
    <property type="entry name" value="Regulator of G-protein signaling, RGS"/>
    <property type="match status" value="1"/>
</dbReference>